<dbReference type="Pfam" id="PF04542">
    <property type="entry name" value="Sigma70_r2"/>
    <property type="match status" value="1"/>
</dbReference>
<dbReference type="Proteomes" id="UP001172083">
    <property type="component" value="Unassembled WGS sequence"/>
</dbReference>
<dbReference type="PANTHER" id="PTHR43133">
    <property type="entry name" value="RNA POLYMERASE ECF-TYPE SIGMA FACTO"/>
    <property type="match status" value="1"/>
</dbReference>
<sequence length="204" mass="23886">MSTDKNTTYDFDLLEKIKKGDRKSFENLFDKYYKRLCLFSYNLQHNRESAEEIVADVLANLWIKKNALNISLNLKSYLFKAVKNRSLNYLKTSHGSNINLIQLDDIELIANEKADNSVLGSEIREQIDDIIKLMPPKRQVVFRLNRIEGFKYKEIGEIMNISERTVQNHMVEAIRFTSQFYPKFKMIMSSLMFFLAGCLSSLFI</sequence>
<proteinExistence type="inferred from homology"/>
<evidence type="ECO:0000313" key="9">
    <source>
        <dbReference type="Proteomes" id="UP001172083"/>
    </source>
</evidence>
<dbReference type="InterPro" id="IPR007627">
    <property type="entry name" value="RNA_pol_sigma70_r2"/>
</dbReference>
<dbReference type="Gene3D" id="1.10.10.10">
    <property type="entry name" value="Winged helix-like DNA-binding domain superfamily/Winged helix DNA-binding domain"/>
    <property type="match status" value="1"/>
</dbReference>
<comment type="caution">
    <text evidence="8">The sequence shown here is derived from an EMBL/GenBank/DDBJ whole genome shotgun (WGS) entry which is preliminary data.</text>
</comment>
<dbReference type="InterPro" id="IPR039425">
    <property type="entry name" value="RNA_pol_sigma-70-like"/>
</dbReference>
<gene>
    <name evidence="8" type="ORF">QQ020_16675</name>
</gene>
<feature type="domain" description="RNA polymerase sigma factor 70 region 4 type 2" evidence="7">
    <location>
        <begin position="124"/>
        <end position="173"/>
    </location>
</feature>
<keyword evidence="4" id="KW-0804">Transcription</keyword>
<feature type="domain" description="RNA polymerase sigma-70 region 2" evidence="6">
    <location>
        <begin position="28"/>
        <end position="92"/>
    </location>
</feature>
<evidence type="ECO:0000259" key="7">
    <source>
        <dbReference type="Pfam" id="PF08281"/>
    </source>
</evidence>
<protein>
    <submittedName>
        <fullName evidence="8">RNA polymerase sigma-70 factor</fullName>
    </submittedName>
</protein>
<evidence type="ECO:0000259" key="6">
    <source>
        <dbReference type="Pfam" id="PF04542"/>
    </source>
</evidence>
<comment type="similarity">
    <text evidence="1">Belongs to the sigma-70 factor family. ECF subfamily.</text>
</comment>
<keyword evidence="3" id="KW-0731">Sigma factor</keyword>
<dbReference type="Pfam" id="PF08281">
    <property type="entry name" value="Sigma70_r4_2"/>
    <property type="match status" value="1"/>
</dbReference>
<dbReference type="InterPro" id="IPR014327">
    <property type="entry name" value="RNA_pol_sigma70_bacteroid"/>
</dbReference>
<reference evidence="8" key="1">
    <citation type="submission" date="2023-06" db="EMBL/GenBank/DDBJ databases">
        <title>Genomic of Agaribacillus aureum.</title>
        <authorList>
            <person name="Wang G."/>
        </authorList>
    </citation>
    <scope>NUCLEOTIDE SEQUENCE</scope>
    <source>
        <strain evidence="8">BMA12</strain>
    </source>
</reference>
<organism evidence="8 9">
    <name type="scientific">Agaribacillus aureus</name>
    <dbReference type="NCBI Taxonomy" id="3051825"/>
    <lineage>
        <taxon>Bacteria</taxon>
        <taxon>Pseudomonadati</taxon>
        <taxon>Bacteroidota</taxon>
        <taxon>Cytophagia</taxon>
        <taxon>Cytophagales</taxon>
        <taxon>Splendidivirgaceae</taxon>
        <taxon>Agaribacillus</taxon>
    </lineage>
</organism>
<name>A0ABT8L7I2_9BACT</name>
<keyword evidence="2" id="KW-0805">Transcription regulation</keyword>
<dbReference type="SUPFAM" id="SSF88946">
    <property type="entry name" value="Sigma2 domain of RNA polymerase sigma factors"/>
    <property type="match status" value="1"/>
</dbReference>
<dbReference type="RefSeq" id="WP_346759046.1">
    <property type="nucleotide sequence ID" value="NZ_JAUJEB010000003.1"/>
</dbReference>
<accession>A0ABT8L7I2</accession>
<keyword evidence="5" id="KW-0812">Transmembrane</keyword>
<evidence type="ECO:0000256" key="5">
    <source>
        <dbReference type="SAM" id="Phobius"/>
    </source>
</evidence>
<dbReference type="Gene3D" id="1.10.1740.10">
    <property type="match status" value="1"/>
</dbReference>
<evidence type="ECO:0000256" key="1">
    <source>
        <dbReference type="ARBA" id="ARBA00010641"/>
    </source>
</evidence>
<dbReference type="NCBIfam" id="TIGR02937">
    <property type="entry name" value="sigma70-ECF"/>
    <property type="match status" value="1"/>
</dbReference>
<dbReference type="InterPro" id="IPR013249">
    <property type="entry name" value="RNA_pol_sigma70_r4_t2"/>
</dbReference>
<dbReference type="SUPFAM" id="SSF88659">
    <property type="entry name" value="Sigma3 and sigma4 domains of RNA polymerase sigma factors"/>
    <property type="match status" value="1"/>
</dbReference>
<dbReference type="EMBL" id="JAUJEB010000003">
    <property type="protein sequence ID" value="MDN5213709.1"/>
    <property type="molecule type" value="Genomic_DNA"/>
</dbReference>
<dbReference type="NCBIfam" id="TIGR02985">
    <property type="entry name" value="Sig70_bacteroi1"/>
    <property type="match status" value="1"/>
</dbReference>
<dbReference type="InterPro" id="IPR013325">
    <property type="entry name" value="RNA_pol_sigma_r2"/>
</dbReference>
<evidence type="ECO:0000313" key="8">
    <source>
        <dbReference type="EMBL" id="MDN5213709.1"/>
    </source>
</evidence>
<evidence type="ECO:0000256" key="3">
    <source>
        <dbReference type="ARBA" id="ARBA00023082"/>
    </source>
</evidence>
<dbReference type="InterPro" id="IPR013324">
    <property type="entry name" value="RNA_pol_sigma_r3/r4-like"/>
</dbReference>
<dbReference type="InterPro" id="IPR014284">
    <property type="entry name" value="RNA_pol_sigma-70_dom"/>
</dbReference>
<evidence type="ECO:0000256" key="4">
    <source>
        <dbReference type="ARBA" id="ARBA00023163"/>
    </source>
</evidence>
<dbReference type="PANTHER" id="PTHR43133:SF46">
    <property type="entry name" value="RNA POLYMERASE SIGMA-70 FACTOR ECF SUBFAMILY"/>
    <property type="match status" value="1"/>
</dbReference>
<keyword evidence="5" id="KW-0472">Membrane</keyword>
<keyword evidence="5" id="KW-1133">Transmembrane helix</keyword>
<feature type="transmembrane region" description="Helical" evidence="5">
    <location>
        <begin position="184"/>
        <end position="203"/>
    </location>
</feature>
<keyword evidence="9" id="KW-1185">Reference proteome</keyword>
<evidence type="ECO:0000256" key="2">
    <source>
        <dbReference type="ARBA" id="ARBA00023015"/>
    </source>
</evidence>
<dbReference type="InterPro" id="IPR036388">
    <property type="entry name" value="WH-like_DNA-bd_sf"/>
</dbReference>